<dbReference type="RefSeq" id="WP_064147714.1">
    <property type="nucleotide sequence ID" value="NZ_FLJJ01000070.1"/>
</dbReference>
<reference evidence="1" key="1">
    <citation type="submission" date="2020-02" db="EMBL/GenBank/DDBJ databases">
        <title>WGS of Carbapenem-Resistant Entrobacteriaceae.</title>
        <authorList>
            <person name="Tokajian S."/>
            <person name="El Chaar M."/>
            <person name="El Khoury M."/>
        </authorList>
    </citation>
    <scope>NUCLEOTIDE SEQUENCE</scope>
    <source>
        <strain evidence="1">KPM_14</strain>
    </source>
</reference>
<evidence type="ECO:0000313" key="1">
    <source>
        <dbReference type="EMBL" id="NGF22952.1"/>
    </source>
</evidence>
<proteinExistence type="predicted"/>
<comment type="caution">
    <text evidence="1">The sequence shown here is derived from an EMBL/GenBank/DDBJ whole genome shotgun (WGS) entry which is preliminary data.</text>
</comment>
<gene>
    <name evidence="1" type="ORF">G5628_16675</name>
</gene>
<sequence>MGFPSPAKDYAEGPLTVDKICGTGPNTRTIKTASGYAVIDVSLKPKQRDTVLITYAGQTDFAKIMGRSLITRDGEAIEGEALNDVEVKGVVTFIINRAIQDDDGCPVM</sequence>
<dbReference type="AlphaFoldDB" id="A0A6G4MC28"/>
<dbReference type="EMBL" id="JAAJTI010000004">
    <property type="protein sequence ID" value="NGF22952.1"/>
    <property type="molecule type" value="Genomic_DNA"/>
</dbReference>
<name>A0A6G4MC28_KLEPN</name>
<evidence type="ECO:0008006" key="2">
    <source>
        <dbReference type="Google" id="ProtNLM"/>
    </source>
</evidence>
<accession>A0A6G4MC28</accession>
<protein>
    <recommendedName>
        <fullName evidence="2">Error-prone repair protein UmuD</fullName>
    </recommendedName>
</protein>
<organism evidence="1">
    <name type="scientific">Klebsiella pneumoniae</name>
    <dbReference type="NCBI Taxonomy" id="573"/>
    <lineage>
        <taxon>Bacteria</taxon>
        <taxon>Pseudomonadati</taxon>
        <taxon>Pseudomonadota</taxon>
        <taxon>Gammaproteobacteria</taxon>
        <taxon>Enterobacterales</taxon>
        <taxon>Enterobacteriaceae</taxon>
        <taxon>Klebsiella/Raoultella group</taxon>
        <taxon>Klebsiella</taxon>
        <taxon>Klebsiella pneumoniae complex</taxon>
    </lineage>
</organism>